<dbReference type="AlphaFoldDB" id="A0A8T4L1K3"/>
<proteinExistence type="predicted"/>
<protein>
    <recommendedName>
        <fullName evidence="4">ECF transporter S component</fullName>
    </recommendedName>
</protein>
<dbReference type="Proteomes" id="UP000675968">
    <property type="component" value="Unassembled WGS sequence"/>
</dbReference>
<feature type="transmembrane region" description="Helical" evidence="1">
    <location>
        <begin position="74"/>
        <end position="97"/>
    </location>
</feature>
<feature type="transmembrane region" description="Helical" evidence="1">
    <location>
        <begin position="15"/>
        <end position="36"/>
    </location>
</feature>
<keyword evidence="1" id="KW-0472">Membrane</keyword>
<accession>A0A8T4L1K3</accession>
<keyword evidence="1" id="KW-0812">Transmembrane</keyword>
<gene>
    <name evidence="2" type="ORF">J4215_01010</name>
</gene>
<sequence length="162" mass="17324">MAEEAKKEEKKEPPVSLGTLLLVAIGGRLLFNSFALQIASVEPVLPTAILTGIYFGAGPAILVGIMGYALSNLFLGSLGGWTIWQGLSGAIAGYIGATSNRDNYIMNVIIATVIFEVIMNFTGAGYTVDSAYFFGSLGYSITHVVANIFFAVLFKSLWLKEE</sequence>
<comment type="caution">
    <text evidence="2">The sequence shown here is derived from an EMBL/GenBank/DDBJ whole genome shotgun (WGS) entry which is preliminary data.</text>
</comment>
<evidence type="ECO:0000313" key="3">
    <source>
        <dbReference type="Proteomes" id="UP000675968"/>
    </source>
</evidence>
<feature type="transmembrane region" description="Helical" evidence="1">
    <location>
        <begin position="104"/>
        <end position="126"/>
    </location>
</feature>
<evidence type="ECO:0008006" key="4">
    <source>
        <dbReference type="Google" id="ProtNLM"/>
    </source>
</evidence>
<reference evidence="2" key="2">
    <citation type="submission" date="2021-05" db="EMBL/GenBank/DDBJ databases">
        <title>Protein family content uncovers lineage relationships and bacterial pathway maintenance mechanisms in DPANN archaea.</title>
        <authorList>
            <person name="Castelle C.J."/>
            <person name="Meheust R."/>
            <person name="Jaffe A.L."/>
            <person name="Seitz K."/>
            <person name="Gong X."/>
            <person name="Baker B.J."/>
            <person name="Banfield J.F."/>
        </authorList>
    </citation>
    <scope>NUCLEOTIDE SEQUENCE</scope>
    <source>
        <strain evidence="2">RIFCSPLOWO2_01_FULL_AR10_48_17</strain>
    </source>
</reference>
<feature type="transmembrane region" description="Helical" evidence="1">
    <location>
        <begin position="132"/>
        <end position="154"/>
    </location>
</feature>
<keyword evidence="1" id="KW-1133">Transmembrane helix</keyword>
<name>A0A8T4L1K3_9ARCH</name>
<evidence type="ECO:0000256" key="1">
    <source>
        <dbReference type="SAM" id="Phobius"/>
    </source>
</evidence>
<feature type="transmembrane region" description="Helical" evidence="1">
    <location>
        <begin position="48"/>
        <end position="68"/>
    </location>
</feature>
<dbReference type="Gene3D" id="1.10.1760.20">
    <property type="match status" value="1"/>
</dbReference>
<reference evidence="2" key="1">
    <citation type="submission" date="2021-03" db="EMBL/GenBank/DDBJ databases">
        <authorList>
            <person name="Jaffe A."/>
        </authorList>
    </citation>
    <scope>NUCLEOTIDE SEQUENCE</scope>
    <source>
        <strain evidence="2">RIFCSPLOWO2_01_FULL_AR10_48_17</strain>
    </source>
</reference>
<evidence type="ECO:0000313" key="2">
    <source>
        <dbReference type="EMBL" id="MBS3061143.1"/>
    </source>
</evidence>
<dbReference type="EMBL" id="JAGVWC010000008">
    <property type="protein sequence ID" value="MBS3061143.1"/>
    <property type="molecule type" value="Genomic_DNA"/>
</dbReference>
<organism evidence="2 3">
    <name type="scientific">Candidatus Iainarchaeum sp</name>
    <dbReference type="NCBI Taxonomy" id="3101447"/>
    <lineage>
        <taxon>Archaea</taxon>
        <taxon>Candidatus Iainarchaeota</taxon>
        <taxon>Candidatus Iainarchaeia</taxon>
        <taxon>Candidatus Iainarchaeales</taxon>
        <taxon>Candidatus Iainarchaeaceae</taxon>
        <taxon>Candidatus Iainarchaeum</taxon>
    </lineage>
</organism>